<proteinExistence type="predicted"/>
<accession>A0A250F831</accession>
<keyword evidence="1" id="KW-0418">Kinase</keyword>
<dbReference type="Gene3D" id="1.10.720.160">
    <property type="match status" value="1"/>
</dbReference>
<dbReference type="AlphaFoldDB" id="A0A250F831"/>
<reference evidence="2" key="1">
    <citation type="submission" date="2017-06" db="EMBL/GenBank/DDBJ databases">
        <title>Capnocytophaga spp. assemblies.</title>
        <authorList>
            <person name="Gulvik C.A."/>
        </authorList>
    </citation>
    <scope>NUCLEOTIDE SEQUENCE [LARGE SCALE GENOMIC DNA]</scope>
    <source>
        <strain evidence="2">H6253</strain>
    </source>
</reference>
<organism evidence="1 2">
    <name type="scientific">Capnocytophaga leadbetteri</name>
    <dbReference type="NCBI Taxonomy" id="327575"/>
    <lineage>
        <taxon>Bacteria</taxon>
        <taxon>Pseudomonadati</taxon>
        <taxon>Bacteroidota</taxon>
        <taxon>Flavobacteriia</taxon>
        <taxon>Flavobacteriales</taxon>
        <taxon>Flavobacteriaceae</taxon>
        <taxon>Capnocytophaga</taxon>
    </lineage>
</organism>
<sequence length="285" mass="32659">MILIVDSGATKADWTALNSKGEKVFFTQTLGLNPEVLTEEILVERITTNYQLFENRNSVSEIYFYGAGCGTERIRYFVERSLATIFKNAKIDVKEDTYAAVFATTNPSEKAIVCILGTGSNCSFWNGKELYQAVDSLGYILMDESSGNFYGKRLIIDYYFKKMPADLLQKFESQYELGSDVVKNHLYKMPNPNSYLATFAKFIVENKNHEYCRAIVKKGMQLFVDHWISQYEERYEVPINFVGSIAFFLQDILEEVLAENKLKLGTVLRKPIDGLVAFHVNNYFK</sequence>
<keyword evidence="1" id="KW-0808">Transferase</keyword>
<dbReference type="GO" id="GO:0016301">
    <property type="term" value="F:kinase activity"/>
    <property type="evidence" value="ECO:0007669"/>
    <property type="project" value="UniProtKB-KW"/>
</dbReference>
<keyword evidence="2" id="KW-1185">Reference proteome</keyword>
<name>A0A250F831_9FLAO</name>
<evidence type="ECO:0000313" key="2">
    <source>
        <dbReference type="Proteomes" id="UP000217276"/>
    </source>
</evidence>
<dbReference type="RefSeq" id="WP_095913180.1">
    <property type="nucleotide sequence ID" value="NZ_CAUUPF010000010.1"/>
</dbReference>
<protein>
    <submittedName>
        <fullName evidence="1">N-acetylglucosamine kinase</fullName>
    </submittedName>
</protein>
<dbReference type="EMBL" id="CP022384">
    <property type="protein sequence ID" value="ATA81292.1"/>
    <property type="molecule type" value="Genomic_DNA"/>
</dbReference>
<dbReference type="InterPro" id="IPR043129">
    <property type="entry name" value="ATPase_NBD"/>
</dbReference>
<dbReference type="KEGG" id="clk:CGC53_02470"/>
<dbReference type="Proteomes" id="UP000217276">
    <property type="component" value="Chromosome"/>
</dbReference>
<evidence type="ECO:0000313" key="1">
    <source>
        <dbReference type="EMBL" id="ATA81292.1"/>
    </source>
</evidence>
<dbReference type="Gene3D" id="3.30.420.40">
    <property type="match status" value="2"/>
</dbReference>
<dbReference type="CDD" id="cd24079">
    <property type="entry name" value="ASKHA_NBD_PG1100-like"/>
    <property type="match status" value="1"/>
</dbReference>
<dbReference type="SUPFAM" id="SSF53067">
    <property type="entry name" value="Actin-like ATPase domain"/>
    <property type="match status" value="2"/>
</dbReference>
<gene>
    <name evidence="1" type="ORF">CGC53_02470</name>
</gene>